<dbReference type="RefSeq" id="WP_147544572.1">
    <property type="nucleotide sequence ID" value="NZ_SAXU01000001.1"/>
</dbReference>
<dbReference type="Proteomes" id="UP000322188">
    <property type="component" value="Unassembled WGS sequence"/>
</dbReference>
<evidence type="ECO:0000313" key="4">
    <source>
        <dbReference type="Proteomes" id="UP000324638"/>
    </source>
</evidence>
<gene>
    <name evidence="2" type="ORF">EPJ74_11190</name>
    <name evidence="1" type="ORF">EPJ79_08575</name>
</gene>
<name>A0A5C8GAV8_9SPIR</name>
<proteinExistence type="predicted"/>
<reference evidence="3 4" key="1">
    <citation type="journal article" date="1992" name="Lakartidningen">
        <title>[Penicillin V and not amoxicillin is the first choice preparation in acute otitis].</title>
        <authorList>
            <person name="Kamme C."/>
            <person name="Lundgren K."/>
            <person name="Prellner K."/>
        </authorList>
    </citation>
    <scope>NUCLEOTIDE SEQUENCE [LARGE SCALE GENOMIC DNA]</scope>
    <source>
        <strain evidence="1 4">513A</strain>
        <strain evidence="2 3">PC2022III</strain>
    </source>
</reference>
<evidence type="ECO:0000313" key="3">
    <source>
        <dbReference type="Proteomes" id="UP000322188"/>
    </source>
</evidence>
<dbReference type="EMBL" id="SAXU01000001">
    <property type="protein sequence ID" value="TXJ21169.1"/>
    <property type="molecule type" value="Genomic_DNA"/>
</dbReference>
<comment type="caution">
    <text evidence="2">The sequence shown here is derived from an EMBL/GenBank/DDBJ whole genome shotgun (WGS) entry which is preliminary data.</text>
</comment>
<protein>
    <recommendedName>
        <fullName evidence="5">TerB family tellurite resistance protein</fullName>
    </recommendedName>
</protein>
<organism evidence="2 3">
    <name type="scientific">Brachyspira aalborgi</name>
    <dbReference type="NCBI Taxonomy" id="29522"/>
    <lineage>
        <taxon>Bacteria</taxon>
        <taxon>Pseudomonadati</taxon>
        <taxon>Spirochaetota</taxon>
        <taxon>Spirochaetia</taxon>
        <taxon>Brachyspirales</taxon>
        <taxon>Brachyspiraceae</taxon>
        <taxon>Brachyspira</taxon>
    </lineage>
</organism>
<sequence length="182" mass="20858">MGLFSDFIEGAINSAINFNDKDHLLKILCLVIYADSGNASAQDIQMATELYNTMFPNESMIAVQIQKKLKLAYQDICNSNKSPEEIIKDIETGRIDRNKLKIFFICACCTALVNMEVELNNKKLYMVYLIKVGFNLTDDEVNDAYLFAKNNFGLNNMMYQNIVTALEEAFEYFDNNDFDEED</sequence>
<evidence type="ECO:0008006" key="5">
    <source>
        <dbReference type="Google" id="ProtNLM"/>
    </source>
</evidence>
<accession>A0A5C8GAV8</accession>
<evidence type="ECO:0000313" key="1">
    <source>
        <dbReference type="EMBL" id="TXJ21169.1"/>
    </source>
</evidence>
<evidence type="ECO:0000313" key="2">
    <source>
        <dbReference type="EMBL" id="TXJ59075.1"/>
    </source>
</evidence>
<reference evidence="2" key="2">
    <citation type="submission" date="2019-01" db="EMBL/GenBank/DDBJ databases">
        <authorList>
            <person name="Thorell K."/>
        </authorList>
    </citation>
    <scope>NUCLEOTIDE SEQUENCE</scope>
    <source>
        <strain evidence="1">513A</strain>
        <strain evidence="2">PC2022III</strain>
    </source>
</reference>
<dbReference type="EMBL" id="SAYK01000010">
    <property type="protein sequence ID" value="TXJ59075.1"/>
    <property type="molecule type" value="Genomic_DNA"/>
</dbReference>
<dbReference type="Proteomes" id="UP000324638">
    <property type="component" value="Unassembled WGS sequence"/>
</dbReference>
<dbReference type="GeneID" id="61067894"/>
<dbReference type="AlphaFoldDB" id="A0A5C8GAV8"/>